<dbReference type="EMBL" id="JBDJPC010000004">
    <property type="protein sequence ID" value="KAL1505660.1"/>
    <property type="molecule type" value="Genomic_DNA"/>
</dbReference>
<dbReference type="InterPro" id="IPR042421">
    <property type="entry name" value="C3orf33-like"/>
</dbReference>
<dbReference type="Proteomes" id="UP001566132">
    <property type="component" value="Unassembled WGS sequence"/>
</dbReference>
<gene>
    <name evidence="1" type="ORF">ABEB36_005170</name>
</gene>
<keyword evidence="2" id="KW-1185">Reference proteome</keyword>
<dbReference type="PANTHER" id="PTHR28434">
    <property type="entry name" value="PROTEIN C3ORF33"/>
    <property type="match status" value="1"/>
</dbReference>
<dbReference type="AlphaFoldDB" id="A0ABD1EX92"/>
<proteinExistence type="predicted"/>
<name>A0ABD1EX92_HYPHA</name>
<evidence type="ECO:0000313" key="2">
    <source>
        <dbReference type="Proteomes" id="UP001566132"/>
    </source>
</evidence>
<dbReference type="PANTHER" id="PTHR28434:SF1">
    <property type="entry name" value="PROTEIN C3ORF33"/>
    <property type="match status" value="1"/>
</dbReference>
<accession>A0ABD1EX92</accession>
<sequence>MNANSSHGTMDNISSAFNRFTNLLERDIKGVHIGCYSVALISLTIAIRKVRPFSKFKKPSDIPNHFIQEKRELNGVVKRIEPNGTLLLVEHKPLVNIPLLKSGHLPVKISGVKVTGLGINWLQCIVAGKEIKFIPVSKNEKFVQCQVLLLQRTKDQKEEYLNVGESLLKIGFGLTEPVLPPLSADPKFVTYYKRLQAAENYALRKKLGFKYYIKPTKNALANLYNHLNNLSKSLTKTTKKQIKNIHHMSSA</sequence>
<comment type="caution">
    <text evidence="1">The sequence shown here is derived from an EMBL/GenBank/DDBJ whole genome shotgun (WGS) entry which is preliminary data.</text>
</comment>
<organism evidence="1 2">
    <name type="scientific">Hypothenemus hampei</name>
    <name type="common">Coffee berry borer</name>
    <dbReference type="NCBI Taxonomy" id="57062"/>
    <lineage>
        <taxon>Eukaryota</taxon>
        <taxon>Metazoa</taxon>
        <taxon>Ecdysozoa</taxon>
        <taxon>Arthropoda</taxon>
        <taxon>Hexapoda</taxon>
        <taxon>Insecta</taxon>
        <taxon>Pterygota</taxon>
        <taxon>Neoptera</taxon>
        <taxon>Endopterygota</taxon>
        <taxon>Coleoptera</taxon>
        <taxon>Polyphaga</taxon>
        <taxon>Cucujiformia</taxon>
        <taxon>Curculionidae</taxon>
        <taxon>Scolytinae</taxon>
        <taxon>Hypothenemus</taxon>
    </lineage>
</organism>
<evidence type="ECO:0000313" key="1">
    <source>
        <dbReference type="EMBL" id="KAL1505660.1"/>
    </source>
</evidence>
<protein>
    <submittedName>
        <fullName evidence="1">Uncharacterized protein</fullName>
    </submittedName>
</protein>
<reference evidence="1 2" key="1">
    <citation type="submission" date="2024-05" db="EMBL/GenBank/DDBJ databases">
        <title>Genetic variation in Jamaican populations of the coffee berry borer (Hypothenemus hampei).</title>
        <authorList>
            <person name="Errbii M."/>
            <person name="Myrie A."/>
        </authorList>
    </citation>
    <scope>NUCLEOTIDE SEQUENCE [LARGE SCALE GENOMIC DNA]</scope>
    <source>
        <strain evidence="1">JA-Hopewell-2020-01-JO</strain>
        <tissue evidence="1">Whole body</tissue>
    </source>
</reference>